<accession>A0A0D6PK65</accession>
<dbReference type="AlphaFoldDB" id="A0A0D6PK65"/>
<organism evidence="1 2">
    <name type="scientific">Acidocella aminolytica 101 = DSM 11237</name>
    <dbReference type="NCBI Taxonomy" id="1120923"/>
    <lineage>
        <taxon>Bacteria</taxon>
        <taxon>Pseudomonadati</taxon>
        <taxon>Pseudomonadota</taxon>
        <taxon>Alphaproteobacteria</taxon>
        <taxon>Acetobacterales</taxon>
        <taxon>Acidocellaceae</taxon>
        <taxon>Acidocella</taxon>
    </lineage>
</organism>
<evidence type="ECO:0000313" key="1">
    <source>
        <dbReference type="EMBL" id="GAN82200.1"/>
    </source>
</evidence>
<protein>
    <submittedName>
        <fullName evidence="1">Uncharacterized protein</fullName>
    </submittedName>
</protein>
<evidence type="ECO:0000313" key="2">
    <source>
        <dbReference type="Proteomes" id="UP000032668"/>
    </source>
</evidence>
<gene>
    <name evidence="1" type="ORF">Aam_173_014</name>
</gene>
<keyword evidence="2" id="KW-1185">Reference proteome</keyword>
<dbReference type="Proteomes" id="UP000032668">
    <property type="component" value="Unassembled WGS sequence"/>
</dbReference>
<sequence length="66" mass="7406">MLRTAAAKPMGTDCIIQTDGGMKRYWFPGAIQIQEKNAPLFIPAMCGTPTMAYFRHHIEAIETICF</sequence>
<dbReference type="EMBL" id="BANC01000170">
    <property type="protein sequence ID" value="GAN82200.1"/>
    <property type="molecule type" value="Genomic_DNA"/>
</dbReference>
<name>A0A0D6PK65_9PROT</name>
<proteinExistence type="predicted"/>
<comment type="caution">
    <text evidence="1">The sequence shown here is derived from an EMBL/GenBank/DDBJ whole genome shotgun (WGS) entry which is preliminary data.</text>
</comment>
<reference evidence="1 2" key="1">
    <citation type="submission" date="2012-11" db="EMBL/GenBank/DDBJ databases">
        <title>Whole genome sequence of Acidocella aminolytica 101 = DSM 11237.</title>
        <authorList>
            <person name="Azuma Y."/>
            <person name="Higashiura N."/>
            <person name="Hirakawa H."/>
            <person name="Matsushita K."/>
        </authorList>
    </citation>
    <scope>NUCLEOTIDE SEQUENCE [LARGE SCALE GENOMIC DNA]</scope>
    <source>
        <strain evidence="2">101 / DSM 11237</strain>
    </source>
</reference>